<dbReference type="InterPro" id="IPR037895">
    <property type="entry name" value="NUDCD1"/>
</dbReference>
<dbReference type="GO" id="GO:0005737">
    <property type="term" value="C:cytoplasm"/>
    <property type="evidence" value="ECO:0007669"/>
    <property type="project" value="UniProtKB-SubCell"/>
</dbReference>
<dbReference type="Proteomes" id="UP000794436">
    <property type="component" value="Unassembled WGS sequence"/>
</dbReference>
<sequence length="531" mass="58526">MEIKRDLVDKDFDRYVLAVDGVHRQETLLQSAVLEPLDATKTTRKAQWEARVHYNALTADPFRSDAERTVAYYVDAEYQIVQVVAHASNVIETQPIYQMEKQTARRENVTLRAVGKGLLACNDGTGKLRFLKSEDADKADGSWSAAYECEPLGSSPSLLLEGVYDEDTSAFRVALAEPIQGTEKEAAFRLWVAEVSCATGSDSMDVDSGAVGVTHNAFEVGVVASMPEFLTFQGAELLVLIEGTCDLMIEPTAEAQVSAVVASNASQPHTPKRHHDESELEMDIDEVLSKLPRAGIGYHGDISDVKHLHDLAVDLTTPLEQRFHKSSTPYSSLEEPLHSASTENAAAAREARFEMPTPDTILGGFEECDDIDPNAKAALFLVDTKNKLVQDKMDIKCSNFRFLCSSVGNSPSAALLFQNDVHGLVFSIQVQASRFVLSHTSTLPAFGFVQASKQDKKYMTFHTDADFACIAEFERRIFVYHGASTDAEHQAHTRKQNVIEVGDHQLLGMRVVGKSVLLLSPHHIYHIRISA</sequence>
<organism evidence="5 6">
    <name type="scientific">Pythium oligandrum</name>
    <name type="common">Mycoparasitic fungus</name>
    <dbReference type="NCBI Taxonomy" id="41045"/>
    <lineage>
        <taxon>Eukaryota</taxon>
        <taxon>Sar</taxon>
        <taxon>Stramenopiles</taxon>
        <taxon>Oomycota</taxon>
        <taxon>Peronosporomycetes</taxon>
        <taxon>Pythiales</taxon>
        <taxon>Pythiaceae</taxon>
        <taxon>Pythium</taxon>
    </lineage>
</organism>
<comment type="subcellular location">
    <subcellularLocation>
        <location evidence="2">Cytoplasm</location>
    </subcellularLocation>
    <subcellularLocation>
        <location evidence="1">Nucleus</location>
    </subcellularLocation>
</comment>
<dbReference type="OrthoDB" id="2148490at2759"/>
<evidence type="ECO:0008006" key="7">
    <source>
        <dbReference type="Google" id="ProtNLM"/>
    </source>
</evidence>
<keyword evidence="6" id="KW-1185">Reference proteome</keyword>
<dbReference type="PANTHER" id="PTHR21664">
    <property type="entry name" value="CHRONIC MYELOGENOUS LEUKEMIA TUMOR ANTIGEN 66"/>
    <property type="match status" value="1"/>
</dbReference>
<comment type="caution">
    <text evidence="5">The sequence shown here is derived from an EMBL/GenBank/DDBJ whole genome shotgun (WGS) entry which is preliminary data.</text>
</comment>
<gene>
    <name evidence="5" type="ORF">Poli38472_003181</name>
</gene>
<evidence type="ECO:0000256" key="1">
    <source>
        <dbReference type="ARBA" id="ARBA00004123"/>
    </source>
</evidence>
<evidence type="ECO:0000256" key="2">
    <source>
        <dbReference type="ARBA" id="ARBA00004496"/>
    </source>
</evidence>
<evidence type="ECO:0000256" key="4">
    <source>
        <dbReference type="ARBA" id="ARBA00023242"/>
    </source>
</evidence>
<dbReference type="EMBL" id="SPLM01000144">
    <property type="protein sequence ID" value="TMW57256.1"/>
    <property type="molecule type" value="Genomic_DNA"/>
</dbReference>
<evidence type="ECO:0000313" key="6">
    <source>
        <dbReference type="Proteomes" id="UP000794436"/>
    </source>
</evidence>
<reference evidence="5" key="1">
    <citation type="submission" date="2019-03" db="EMBL/GenBank/DDBJ databases">
        <title>Long read genome sequence of the mycoparasitic Pythium oligandrum ATCC 38472 isolated from sugarbeet rhizosphere.</title>
        <authorList>
            <person name="Gaulin E."/>
        </authorList>
    </citation>
    <scope>NUCLEOTIDE SEQUENCE</scope>
    <source>
        <strain evidence="5">ATCC 38472_TT</strain>
    </source>
</reference>
<dbReference type="GO" id="GO:0005634">
    <property type="term" value="C:nucleus"/>
    <property type="evidence" value="ECO:0007669"/>
    <property type="project" value="UniProtKB-SubCell"/>
</dbReference>
<evidence type="ECO:0000313" key="5">
    <source>
        <dbReference type="EMBL" id="TMW57256.1"/>
    </source>
</evidence>
<evidence type="ECO:0000256" key="3">
    <source>
        <dbReference type="ARBA" id="ARBA00022490"/>
    </source>
</evidence>
<dbReference type="PANTHER" id="PTHR21664:SF1">
    <property type="entry name" value="NUDC DOMAIN-CONTAINING PROTEIN 1"/>
    <property type="match status" value="1"/>
</dbReference>
<protein>
    <recommendedName>
        <fullName evidence="7">NudC domain-containing protein 1</fullName>
    </recommendedName>
</protein>
<dbReference type="AlphaFoldDB" id="A0A8K1FCJ2"/>
<keyword evidence="4" id="KW-0539">Nucleus</keyword>
<accession>A0A8K1FCJ2</accession>
<name>A0A8K1FCJ2_PYTOL</name>
<proteinExistence type="predicted"/>
<keyword evidence="3" id="KW-0963">Cytoplasm</keyword>